<dbReference type="WBParaSite" id="PTRK_0001548800.1">
    <property type="protein sequence ID" value="PTRK_0001548800.1"/>
    <property type="gene ID" value="PTRK_0001548800"/>
</dbReference>
<evidence type="ECO:0000313" key="2">
    <source>
        <dbReference type="Proteomes" id="UP000038045"/>
    </source>
</evidence>
<feature type="transmembrane region" description="Helical" evidence="1">
    <location>
        <begin position="143"/>
        <end position="167"/>
    </location>
</feature>
<keyword evidence="1" id="KW-0812">Transmembrane</keyword>
<evidence type="ECO:0000256" key="1">
    <source>
        <dbReference type="SAM" id="Phobius"/>
    </source>
</evidence>
<name>A0A0N5A1I9_PARTI</name>
<dbReference type="AlphaFoldDB" id="A0A0N5A1I9"/>
<feature type="transmembrane region" description="Helical" evidence="1">
    <location>
        <begin position="107"/>
        <end position="131"/>
    </location>
</feature>
<keyword evidence="2" id="KW-1185">Reference proteome</keyword>
<sequence>MKITSILSKWGKNEYYTNENNNDSILAMIDDKNPSVPLIENSSFKEKYLMEDNKKEEIAESFCFSKISYLGFSFLISSLQLIFLLYTLTSLIYYGLQTNHAKEADEFGYSLFLLANFLSLIAIILYFIGLVKRKHLILIPNIILHLSIIIITFFVAIYFMILIFGGISININVLIRTVDHDAGSTGTIMQNKSDNIVVGRRLGNFIPLMYIGFFSMVTIFVIECLYLFVIKKCFEIIRINNLKTFVNSKEVPGSEMC</sequence>
<accession>A0A0N5A1I9</accession>
<keyword evidence="1" id="KW-0472">Membrane</keyword>
<keyword evidence="1" id="KW-1133">Transmembrane helix</keyword>
<dbReference type="Proteomes" id="UP000038045">
    <property type="component" value="Unplaced"/>
</dbReference>
<protein>
    <submittedName>
        <fullName evidence="3">DUF996 domain-containing protein</fullName>
    </submittedName>
</protein>
<reference evidence="3" key="1">
    <citation type="submission" date="2017-02" db="UniProtKB">
        <authorList>
            <consortium name="WormBaseParasite"/>
        </authorList>
    </citation>
    <scope>IDENTIFICATION</scope>
</reference>
<proteinExistence type="predicted"/>
<organism evidence="2 3">
    <name type="scientific">Parastrongyloides trichosuri</name>
    <name type="common">Possum-specific nematode worm</name>
    <dbReference type="NCBI Taxonomy" id="131310"/>
    <lineage>
        <taxon>Eukaryota</taxon>
        <taxon>Metazoa</taxon>
        <taxon>Ecdysozoa</taxon>
        <taxon>Nematoda</taxon>
        <taxon>Chromadorea</taxon>
        <taxon>Rhabditida</taxon>
        <taxon>Tylenchina</taxon>
        <taxon>Panagrolaimomorpha</taxon>
        <taxon>Strongyloidoidea</taxon>
        <taxon>Strongyloididae</taxon>
        <taxon>Parastrongyloides</taxon>
    </lineage>
</organism>
<evidence type="ECO:0000313" key="3">
    <source>
        <dbReference type="WBParaSite" id="PTRK_0001548800.1"/>
    </source>
</evidence>
<feature type="transmembrane region" description="Helical" evidence="1">
    <location>
        <begin position="69"/>
        <end position="95"/>
    </location>
</feature>
<feature type="transmembrane region" description="Helical" evidence="1">
    <location>
        <begin position="208"/>
        <end position="229"/>
    </location>
</feature>